<evidence type="ECO:0000313" key="5">
    <source>
        <dbReference type="Proteomes" id="UP000623461"/>
    </source>
</evidence>
<dbReference type="RefSeq" id="WP_030201327.1">
    <property type="nucleotide sequence ID" value="NZ_BMNZ01000002.1"/>
</dbReference>
<dbReference type="Proteomes" id="UP000623461">
    <property type="component" value="Unassembled WGS sequence"/>
</dbReference>
<dbReference type="InterPro" id="IPR000421">
    <property type="entry name" value="FA58C"/>
</dbReference>
<dbReference type="Pfam" id="PF00754">
    <property type="entry name" value="F5_F8_type_C"/>
    <property type="match status" value="1"/>
</dbReference>
<keyword evidence="5" id="KW-1185">Reference proteome</keyword>
<feature type="region of interest" description="Disordered" evidence="1">
    <location>
        <begin position="40"/>
        <end position="87"/>
    </location>
</feature>
<dbReference type="SUPFAM" id="SSF49785">
    <property type="entry name" value="Galactose-binding domain-like"/>
    <property type="match status" value="1"/>
</dbReference>
<dbReference type="EMBL" id="BMNZ01000002">
    <property type="protein sequence ID" value="GGM89576.1"/>
    <property type="molecule type" value="Genomic_DNA"/>
</dbReference>
<organism evidence="4 5">
    <name type="scientific">Terrabacter tumescens</name>
    <dbReference type="NCBI Taxonomy" id="60443"/>
    <lineage>
        <taxon>Bacteria</taxon>
        <taxon>Bacillati</taxon>
        <taxon>Actinomycetota</taxon>
        <taxon>Actinomycetes</taxon>
        <taxon>Micrococcales</taxon>
        <taxon>Intrasporangiaceae</taxon>
        <taxon>Terrabacter</taxon>
    </lineage>
</organism>
<evidence type="ECO:0000259" key="3">
    <source>
        <dbReference type="PROSITE" id="PS50022"/>
    </source>
</evidence>
<dbReference type="Pfam" id="PF17678">
    <property type="entry name" value="Glyco_hydro_92N"/>
    <property type="match status" value="1"/>
</dbReference>
<feature type="compositionally biased region" description="Low complexity" evidence="1">
    <location>
        <begin position="1176"/>
        <end position="1187"/>
    </location>
</feature>
<dbReference type="SUPFAM" id="SSF48208">
    <property type="entry name" value="Six-hairpin glycosidases"/>
    <property type="match status" value="1"/>
</dbReference>
<evidence type="ECO:0000256" key="1">
    <source>
        <dbReference type="SAM" id="MobiDB-lite"/>
    </source>
</evidence>
<dbReference type="InterPro" id="IPR008979">
    <property type="entry name" value="Galactose-bd-like_sf"/>
</dbReference>
<name>A0ABQ2HSK0_9MICO</name>
<dbReference type="NCBIfam" id="TIGR01180">
    <property type="entry name" value="aman2_put"/>
    <property type="match status" value="1"/>
</dbReference>
<keyword evidence="2" id="KW-0732">Signal</keyword>
<dbReference type="PANTHER" id="PTHR12143">
    <property type="entry name" value="PEPTIDE N-GLYCANASE PNGASE -RELATED"/>
    <property type="match status" value="1"/>
</dbReference>
<evidence type="ECO:0000313" key="4">
    <source>
        <dbReference type="EMBL" id="GGM89576.1"/>
    </source>
</evidence>
<protein>
    <submittedName>
        <fullName evidence="4">Alpha-1 2-mannosidase</fullName>
    </submittedName>
</protein>
<dbReference type="Gene3D" id="3.30.2080.10">
    <property type="entry name" value="GH92 mannosidase domain"/>
    <property type="match status" value="1"/>
</dbReference>
<dbReference type="Pfam" id="PF07971">
    <property type="entry name" value="Glyco_hydro_92"/>
    <property type="match status" value="1"/>
</dbReference>
<feature type="domain" description="F5/8 type C" evidence="3">
    <location>
        <begin position="80"/>
        <end position="205"/>
    </location>
</feature>
<dbReference type="Gene3D" id="2.60.40.10">
    <property type="entry name" value="Immunoglobulins"/>
    <property type="match status" value="2"/>
</dbReference>
<dbReference type="InterPro" id="IPR014718">
    <property type="entry name" value="GH-type_carb-bd"/>
</dbReference>
<feature type="region of interest" description="Disordered" evidence="1">
    <location>
        <begin position="149"/>
        <end position="168"/>
    </location>
</feature>
<dbReference type="Gene3D" id="1.20.1050.60">
    <property type="entry name" value="alpha-1,2-mannosidase"/>
    <property type="match status" value="1"/>
</dbReference>
<gene>
    <name evidence="4" type="ORF">GCM10009721_13600</name>
</gene>
<feature type="chain" id="PRO_5045788806" evidence="2">
    <location>
        <begin position="32"/>
        <end position="1706"/>
    </location>
</feature>
<evidence type="ECO:0000256" key="2">
    <source>
        <dbReference type="SAM" id="SignalP"/>
    </source>
</evidence>
<accession>A0ABQ2HSK0</accession>
<feature type="signal peptide" evidence="2">
    <location>
        <begin position="1"/>
        <end position="31"/>
    </location>
</feature>
<dbReference type="InterPro" id="IPR005887">
    <property type="entry name" value="GH92_a_mannosidase_put"/>
</dbReference>
<dbReference type="PROSITE" id="PS50022">
    <property type="entry name" value="FA58C_3"/>
    <property type="match status" value="1"/>
</dbReference>
<proteinExistence type="predicted"/>
<reference evidence="5" key="1">
    <citation type="journal article" date="2019" name="Int. J. Syst. Evol. Microbiol.">
        <title>The Global Catalogue of Microorganisms (GCM) 10K type strain sequencing project: providing services to taxonomists for standard genome sequencing and annotation.</title>
        <authorList>
            <consortium name="The Broad Institute Genomics Platform"/>
            <consortium name="The Broad Institute Genome Sequencing Center for Infectious Disease"/>
            <person name="Wu L."/>
            <person name="Ma J."/>
        </authorList>
    </citation>
    <scope>NUCLEOTIDE SEQUENCE [LARGE SCALE GENOMIC DNA]</scope>
    <source>
        <strain evidence="5">JCM 1365</strain>
    </source>
</reference>
<dbReference type="InterPro" id="IPR041371">
    <property type="entry name" value="GH92_N"/>
</dbReference>
<dbReference type="Gene3D" id="2.60.120.260">
    <property type="entry name" value="Galactose-binding domain-like"/>
    <property type="match status" value="2"/>
</dbReference>
<sequence>MPKRSGIHRGVIALAVLATSTAGAVAGPAQADALGSSATAPLSAPAAADGAGDFSTSFEAGQPQPELSTVEVGGSGPRQQNVSGTASADGSLLGSVVGVTASAENTPGEVAANLADANPDSKWLAFASSAWVRYQLGTPAKAVRYSLTSANDAPERDPKDFTLQGSTDGTTWTDLDRQTGIDFSGRFAKRTFDVTTPGTYAYYRLNVTAVHSGGIVQLADWDLSDGSTGSGPATPMRTVVGSGPISGFNIKPLVGWTGVKALRYSGGHTADGRGYAWNRLFDVDLPVTAQTRLSYKIFPDMIAGDLKYPSTYAALDVRFTDGTYLSDLGADDQHGVAASPSGQGKGKILYANQWNAVSLDVGKVAAGKTIDRVLVGYDNTGGATKDTRFGGWIDDVSVQANPAVIDGADLTNYVDVRRGTNASGGFSRGNNLPISAVPNGFTFFTPVTNANSQSWEYYYQSANNAANLPVLQGLAVSHEPSPWMGDRNQMSVMPSVATGTPTGSASGRGLAFDHATEVAHPDYYKVALAGGLTAETAPADHGGVYRFTFPASAAKGHLVVDTIDDNGTFTVDAATGTMTGWVDNGSGLSAGRSRMFVYGTFDRAATAVGTAPNGHTGTRYATFDTSTDKQVTLKLSTSFISLDQAKKNHALELASRDFDAVRAAAKQAWNARLGVVSVKGANDSERTTLYSNLYRLNLYPNSQFENTGTAAAPRYQYASPVAAKSGSATATTTNAAVKDGKIYVNNGFWDTYRTVWPAYSLLYPEVAAEIADGFVQQYRDGGWVARWSSPGYADLMTGTSSDVAFADAYAKGVKLPDPLAAYDAAVKNATVLPTSSAVGRKGLDTSTFLGYTSTNTGESVSWGLEGLVNDFGIGTMAAKLAKDPATPEARRAQLTEESKYFLERATHYGNLFNPKVGFFQGRAPDGTFPTSFDPEDWGGDYTETNAWNFAFHAPFDGNGLANLYGGRDALAKKLDTFFATPETATKPGGYGGVIHEMLEARDVRMGQLGQSNQVSHHIAYMYDWTGQQWKTAEKVREIMRRLYVGGEIGQGYPGDEDNGEMSAWYVLSSLGIYPLQVGSANWAVGSPKFEQVRVKRTQGDLVVNAPGNSETNIYVQGLTVNGSKHKSVSISQDELTGPTTVDFAMGGKPSDFGSRAQDAPPSLTQGTEAPKPLKDATGPGRGTATATDLASGDDAKALFDNTSRTSVDFTSATPSVTFALSGVGQRATWYTVTSGPKAGDPSAWRLEGSKDDGKTWQTLDTRTAQTFPWRVQTRPFEMAHTGTFTTYRLVVTATAGGAAPNLSELELLTDGSKAQNTGIKVSAAEPFEVAEDTAWSGTVATFSGGVGQGQDPSATAKATIAWGDGTTSAGTITAGDLGSFTIRGSHTWAEPGPYQPKVTVTTANDSGSALTDATVHQASKPAYAAGFDSVCFGNVGDSVPCDGDRAGLSREALVAAGGIPGKLLTVPGTDLRYSMPGIPVGDKDNATGAGQTLPVTLAPGATKLSLIGTATQKNQDTTATVNFTDGSSTSYKVQYGDWCGSPQFGNTVAIQMAYRLNGTGTDGCQVKLFATAPLTVPTGKTVESVTLPTQTGDPKTAGRIHVFAVADNGSALEVAAGADATAKAGADTDVTLGTAKGGVPASTGYTARVQWGDGTVTEDATVTTASDGTATVKGGHAWAAAGTYTVRVLVSDSRSDVLALLKVTVG</sequence>
<dbReference type="InterPro" id="IPR012939">
    <property type="entry name" value="Glyco_hydro_92"/>
</dbReference>
<dbReference type="InterPro" id="IPR050883">
    <property type="entry name" value="PNGase"/>
</dbReference>
<dbReference type="InterPro" id="IPR008928">
    <property type="entry name" value="6-hairpin_glycosidase_sf"/>
</dbReference>
<dbReference type="Gene3D" id="2.70.98.10">
    <property type="match status" value="1"/>
</dbReference>
<comment type="caution">
    <text evidence="4">The sequence shown here is derived from an EMBL/GenBank/DDBJ whole genome shotgun (WGS) entry which is preliminary data.</text>
</comment>
<feature type="compositionally biased region" description="Low complexity" evidence="1">
    <location>
        <begin position="40"/>
        <end position="53"/>
    </location>
</feature>
<dbReference type="Gene3D" id="1.20.1610.10">
    <property type="entry name" value="alpha-1,2-mannosidases domains"/>
    <property type="match status" value="1"/>
</dbReference>
<dbReference type="PANTHER" id="PTHR12143:SF43">
    <property type="entry name" value="PUTATIVE-RELATED"/>
    <property type="match status" value="1"/>
</dbReference>
<dbReference type="InterPro" id="IPR013783">
    <property type="entry name" value="Ig-like_fold"/>
</dbReference>
<feature type="compositionally biased region" description="Polar residues" evidence="1">
    <location>
        <begin position="77"/>
        <end position="87"/>
    </location>
</feature>
<feature type="region of interest" description="Disordered" evidence="1">
    <location>
        <begin position="1143"/>
        <end position="1188"/>
    </location>
</feature>